<dbReference type="RefSeq" id="XP_070903277.1">
    <property type="nucleotide sequence ID" value="XM_071036853.1"/>
</dbReference>
<protein>
    <submittedName>
        <fullName evidence="2">Uncharacterized protein</fullName>
    </submittedName>
</protein>
<feature type="region of interest" description="Disordered" evidence="1">
    <location>
        <begin position="27"/>
        <end position="66"/>
    </location>
</feature>
<keyword evidence="3" id="KW-1185">Reference proteome</keyword>
<dbReference type="EMBL" id="JBFXLR010000005">
    <property type="protein sequence ID" value="KAL2858108.1"/>
    <property type="molecule type" value="Genomic_DNA"/>
</dbReference>
<dbReference type="Proteomes" id="UP001610444">
    <property type="component" value="Unassembled WGS sequence"/>
</dbReference>
<dbReference type="GeneID" id="98152017"/>
<accession>A0ABR4L0Q3</accession>
<sequence length="77" mass="8623">MKSSWNRMEKATTWQLVESLESLEKKWGDATENAQSEADPLTVTESLRWGVDSDPDPGVNENESEKCGSNLIWLGPL</sequence>
<evidence type="ECO:0000256" key="1">
    <source>
        <dbReference type="SAM" id="MobiDB-lite"/>
    </source>
</evidence>
<gene>
    <name evidence="2" type="ORF">BJX68DRAFT_160586</name>
</gene>
<organism evidence="2 3">
    <name type="scientific">Aspergillus pseudodeflectus</name>
    <dbReference type="NCBI Taxonomy" id="176178"/>
    <lineage>
        <taxon>Eukaryota</taxon>
        <taxon>Fungi</taxon>
        <taxon>Dikarya</taxon>
        <taxon>Ascomycota</taxon>
        <taxon>Pezizomycotina</taxon>
        <taxon>Eurotiomycetes</taxon>
        <taxon>Eurotiomycetidae</taxon>
        <taxon>Eurotiales</taxon>
        <taxon>Aspergillaceae</taxon>
        <taxon>Aspergillus</taxon>
        <taxon>Aspergillus subgen. Nidulantes</taxon>
    </lineage>
</organism>
<proteinExistence type="predicted"/>
<reference evidence="2 3" key="1">
    <citation type="submission" date="2024-07" db="EMBL/GenBank/DDBJ databases">
        <title>Section-level genome sequencing and comparative genomics of Aspergillus sections Usti and Cavernicolus.</title>
        <authorList>
            <consortium name="Lawrence Berkeley National Laboratory"/>
            <person name="Nybo J.L."/>
            <person name="Vesth T.C."/>
            <person name="Theobald S."/>
            <person name="Frisvad J.C."/>
            <person name="Larsen T.O."/>
            <person name="Kjaerboelling I."/>
            <person name="Rothschild-Mancinelli K."/>
            <person name="Lyhne E.K."/>
            <person name="Kogle M.E."/>
            <person name="Barry K."/>
            <person name="Clum A."/>
            <person name="Na H."/>
            <person name="Ledsgaard L."/>
            <person name="Lin J."/>
            <person name="Lipzen A."/>
            <person name="Kuo A."/>
            <person name="Riley R."/>
            <person name="Mondo S."/>
            <person name="LaButti K."/>
            <person name="Haridas S."/>
            <person name="Pangalinan J."/>
            <person name="Salamov A.A."/>
            <person name="Simmons B.A."/>
            <person name="Magnuson J.K."/>
            <person name="Chen J."/>
            <person name="Drula E."/>
            <person name="Henrissat B."/>
            <person name="Wiebenga A."/>
            <person name="Lubbers R.J."/>
            <person name="Gomes A.C."/>
            <person name="Macurrencykelacurrency M.R."/>
            <person name="Stajich J."/>
            <person name="Grigoriev I.V."/>
            <person name="Mortensen U.H."/>
            <person name="De vries R.P."/>
            <person name="Baker S.E."/>
            <person name="Andersen M.R."/>
        </authorList>
    </citation>
    <scope>NUCLEOTIDE SEQUENCE [LARGE SCALE GENOMIC DNA]</scope>
    <source>
        <strain evidence="2 3">CBS 756.74</strain>
    </source>
</reference>
<name>A0ABR4L0Q3_9EURO</name>
<evidence type="ECO:0000313" key="3">
    <source>
        <dbReference type="Proteomes" id="UP001610444"/>
    </source>
</evidence>
<comment type="caution">
    <text evidence="2">The sequence shown here is derived from an EMBL/GenBank/DDBJ whole genome shotgun (WGS) entry which is preliminary data.</text>
</comment>
<evidence type="ECO:0000313" key="2">
    <source>
        <dbReference type="EMBL" id="KAL2858108.1"/>
    </source>
</evidence>